<reference evidence="3 4" key="1">
    <citation type="journal article" date="2018" name="Science">
        <title>The opium poppy genome and morphinan production.</title>
        <authorList>
            <person name="Guo L."/>
            <person name="Winzer T."/>
            <person name="Yang X."/>
            <person name="Li Y."/>
            <person name="Ning Z."/>
            <person name="He Z."/>
            <person name="Teodor R."/>
            <person name="Lu Y."/>
            <person name="Bowser T.A."/>
            <person name="Graham I.A."/>
            <person name="Ye K."/>
        </authorList>
    </citation>
    <scope>NUCLEOTIDE SEQUENCE [LARGE SCALE GENOMIC DNA]</scope>
    <source>
        <strain evidence="4">cv. HN1</strain>
        <tissue evidence="3">Leaves</tissue>
    </source>
</reference>
<dbReference type="GO" id="GO:0032451">
    <property type="term" value="F:demethylase activity"/>
    <property type="evidence" value="ECO:0007669"/>
    <property type="project" value="InterPro"/>
</dbReference>
<dbReference type="Gene3D" id="2.60.120.590">
    <property type="entry name" value="Alpha-ketoglutarate-dependent dioxygenase AlkB-like"/>
    <property type="match status" value="1"/>
</dbReference>
<dbReference type="Gramene" id="RZC44825">
    <property type="protein sequence ID" value="RZC44825"/>
    <property type="gene ID" value="C5167_037776"/>
</dbReference>
<dbReference type="GO" id="GO:0006402">
    <property type="term" value="P:mRNA catabolic process"/>
    <property type="evidence" value="ECO:0007669"/>
    <property type="project" value="InterPro"/>
</dbReference>
<accession>A0A4Y7IBN9</accession>
<dbReference type="InterPro" id="IPR037151">
    <property type="entry name" value="AlkB-like_sf"/>
</dbReference>
<dbReference type="GO" id="GO:0003729">
    <property type="term" value="F:mRNA binding"/>
    <property type="evidence" value="ECO:0007669"/>
    <property type="project" value="InterPro"/>
</dbReference>
<evidence type="ECO:0000313" key="4">
    <source>
        <dbReference type="Proteomes" id="UP000316621"/>
    </source>
</evidence>
<dbReference type="Proteomes" id="UP000316621">
    <property type="component" value="Chromosome 1"/>
</dbReference>
<protein>
    <recommendedName>
        <fullName evidence="5">Alpha-ketoglutarate-dependent dioxygenase AlkB-like domain-containing protein</fullName>
    </recommendedName>
</protein>
<evidence type="ECO:0008006" key="5">
    <source>
        <dbReference type="Google" id="ProtNLM"/>
    </source>
</evidence>
<feature type="compositionally biased region" description="Acidic residues" evidence="2">
    <location>
        <begin position="262"/>
        <end position="271"/>
    </location>
</feature>
<keyword evidence="4" id="KW-1185">Reference proteome</keyword>
<dbReference type="STRING" id="3469.A0A4Y7IBN9"/>
<evidence type="ECO:0000256" key="1">
    <source>
        <dbReference type="ARBA" id="ARBA00007879"/>
    </source>
</evidence>
<comment type="similarity">
    <text evidence="1">Belongs to the alkB family.</text>
</comment>
<dbReference type="PANTHER" id="PTHR31447:SF5">
    <property type="entry name" value="FE2OG DIOXYGENASE DOMAIN-CONTAINING PROTEIN"/>
    <property type="match status" value="1"/>
</dbReference>
<dbReference type="SUPFAM" id="SSF51197">
    <property type="entry name" value="Clavaminate synthase-like"/>
    <property type="match status" value="1"/>
</dbReference>
<feature type="region of interest" description="Disordered" evidence="2">
    <location>
        <begin position="142"/>
        <end position="162"/>
    </location>
</feature>
<dbReference type="EMBL" id="CM010715">
    <property type="protein sequence ID" value="RZC44825.1"/>
    <property type="molecule type" value="Genomic_DNA"/>
</dbReference>
<evidence type="ECO:0000313" key="3">
    <source>
        <dbReference type="EMBL" id="RZC44825.1"/>
    </source>
</evidence>
<organism evidence="3 4">
    <name type="scientific">Papaver somniferum</name>
    <name type="common">Opium poppy</name>
    <dbReference type="NCBI Taxonomy" id="3469"/>
    <lineage>
        <taxon>Eukaryota</taxon>
        <taxon>Viridiplantae</taxon>
        <taxon>Streptophyta</taxon>
        <taxon>Embryophyta</taxon>
        <taxon>Tracheophyta</taxon>
        <taxon>Spermatophyta</taxon>
        <taxon>Magnoliopsida</taxon>
        <taxon>Ranunculales</taxon>
        <taxon>Papaveraceae</taxon>
        <taxon>Papaveroideae</taxon>
        <taxon>Papaver</taxon>
    </lineage>
</organism>
<dbReference type="AlphaFoldDB" id="A0A4Y7IBN9"/>
<proteinExistence type="inferred from homology"/>
<gene>
    <name evidence="3" type="ORF">C5167_037776</name>
</gene>
<feature type="region of interest" description="Disordered" evidence="2">
    <location>
        <begin position="262"/>
        <end position="296"/>
    </location>
</feature>
<dbReference type="PANTHER" id="PTHR31447">
    <property type="entry name" value="HYDROXYPROLINE-RICH GLYCOPROTEIN FAMILY PROTEIN-RELATED"/>
    <property type="match status" value="1"/>
</dbReference>
<dbReference type="InterPro" id="IPR044842">
    <property type="entry name" value="ALKBH9B/ALKBH10B-like"/>
</dbReference>
<evidence type="ECO:0000256" key="2">
    <source>
        <dbReference type="SAM" id="MobiDB-lite"/>
    </source>
</evidence>
<name>A0A4Y7IBN9_PAPSO</name>
<sequence>MKGFRARKLDPIYLFPTEELPVAVNYLKNLLPFLTEELSYQDPQPLQVPDVHCYESTSSPANEDIDKYAYIPDECCGNKDNSDTHSIGSWNNGEKGDCGSDTNSIGSWKNGEKGDCHSNTHSAGNWKDGEKGECHSVGSWNNGEKGDCDSDTQSIGSWKDGENGRSEPFVYKSELEVSTTSEASNVRMSWADMAQENTRLEPVVNKSELEVSTTSEAPNVRKSWADIARKNGGLEPVVYKSELEVSTTSEAPNVRMSWADMAQEEEDELQEYENSQQQECDPGGVGSQEKKKPELSRETREFIRFMNVQRKKDFVCLERIRGKTVNVLEGLELHAGVFSAAEQKRIVDFVFELQEKGSRGELKERTYTAPQKWMRGKGRDRKGNPPGILRNEHVDPIPNLLKVMIRRLVKWHVLPASCVPDSCIVNIYDEEDCIPPHIDNHDFVRPFCTVSFLSECDIVFGSNLKIVGPGEFSGSAAIPLPVG</sequence>